<dbReference type="PROSITE" id="PS01065">
    <property type="entry name" value="ETF_BETA"/>
    <property type="match status" value="1"/>
</dbReference>
<keyword evidence="2" id="KW-0249">Electron transport</keyword>
<dbReference type="InterPro" id="IPR014730">
    <property type="entry name" value="ETF_a/b_N"/>
</dbReference>
<sequence>MKILVGYKLVPEEQDIAVNADGSLDTAKAAPKISQFDLNAVEAAVELKGMVADSTVTALSVGGKELENTKARKDILSRGPEELAVVVDEKFQNALPHQTALVLAAAAKKLGFDLILCGDGSGDLYAQQVGMRLGALLDVPSINGVSKIVSATDSTLTVERALEEEVEVLEIPLPAVVSVSADINVPTIPGMKAILKASKKPVSVLGADELGLEGESDLVESVEVKAPKQKDRKKIIVEGDGDDQIAEFVSHLRKVIN</sequence>
<dbReference type="GO" id="GO:0009055">
    <property type="term" value="F:electron transfer activity"/>
    <property type="evidence" value="ECO:0007669"/>
    <property type="project" value="InterPro"/>
</dbReference>
<evidence type="ECO:0000259" key="4">
    <source>
        <dbReference type="SMART" id="SM00893"/>
    </source>
</evidence>
<evidence type="ECO:0000256" key="3">
    <source>
        <dbReference type="ARBA" id="ARBA00040635"/>
    </source>
</evidence>
<feature type="domain" description="Electron transfer flavoprotein alpha/beta-subunit N-terminal" evidence="4">
    <location>
        <begin position="21"/>
        <end position="214"/>
    </location>
</feature>
<reference evidence="5 6" key="1">
    <citation type="submission" date="2017-02" db="EMBL/GenBank/DDBJ databases">
        <authorList>
            <person name="Peterson S.W."/>
        </authorList>
    </citation>
    <scope>NUCLEOTIDE SEQUENCE [LARGE SCALE GENOMIC DNA]</scope>
    <source>
        <strain evidence="5 6">DSM 18034</strain>
    </source>
</reference>
<dbReference type="Gene3D" id="3.40.50.620">
    <property type="entry name" value="HUPs"/>
    <property type="match status" value="1"/>
</dbReference>
<keyword evidence="6" id="KW-1185">Reference proteome</keyword>
<accession>A0A1T4VPX3</accession>
<proteinExistence type="inferred from homology"/>
<dbReference type="InterPro" id="IPR014729">
    <property type="entry name" value="Rossmann-like_a/b/a_fold"/>
</dbReference>
<dbReference type="PANTHER" id="PTHR21294:SF17">
    <property type="entry name" value="PROTEIN FIXA"/>
    <property type="match status" value="1"/>
</dbReference>
<dbReference type="SUPFAM" id="SSF52402">
    <property type="entry name" value="Adenine nucleotide alpha hydrolases-like"/>
    <property type="match status" value="1"/>
</dbReference>
<dbReference type="Pfam" id="PF01012">
    <property type="entry name" value="ETF"/>
    <property type="match status" value="1"/>
</dbReference>
<dbReference type="PIRSF" id="PIRSF000090">
    <property type="entry name" value="Beta-ETF"/>
    <property type="match status" value="1"/>
</dbReference>
<dbReference type="AlphaFoldDB" id="A0A1T4VPX3"/>
<dbReference type="OrthoDB" id="9804960at2"/>
<dbReference type="EMBL" id="FUYA01000002">
    <property type="protein sequence ID" value="SKA67024.1"/>
    <property type="molecule type" value="Genomic_DNA"/>
</dbReference>
<dbReference type="FunFam" id="3.40.50.620:FF:000072">
    <property type="entry name" value="Protein FixA homolog"/>
    <property type="match status" value="1"/>
</dbReference>
<evidence type="ECO:0000256" key="2">
    <source>
        <dbReference type="ARBA" id="ARBA00022982"/>
    </source>
</evidence>
<comment type="similarity">
    <text evidence="1">Belongs to the ETF beta-subunit/FixA family.</text>
</comment>
<name>A0A1T4VPX3_9BACT</name>
<dbReference type="RefSeq" id="WP_078684050.1">
    <property type="nucleotide sequence ID" value="NZ_FUYA01000002.1"/>
</dbReference>
<dbReference type="NCBIfam" id="NF002888">
    <property type="entry name" value="PRK03359.1"/>
    <property type="match status" value="1"/>
</dbReference>
<gene>
    <name evidence="5" type="ORF">SAMN02745702_00739</name>
</gene>
<dbReference type="InterPro" id="IPR012255">
    <property type="entry name" value="ETF_b"/>
</dbReference>
<dbReference type="PANTHER" id="PTHR21294">
    <property type="entry name" value="ELECTRON TRANSFER FLAVOPROTEIN BETA-SUBUNIT"/>
    <property type="match status" value="1"/>
</dbReference>
<evidence type="ECO:0000313" key="6">
    <source>
        <dbReference type="Proteomes" id="UP000189733"/>
    </source>
</evidence>
<dbReference type="InterPro" id="IPR000049">
    <property type="entry name" value="ET-Flavoprotein_bsu_CS"/>
</dbReference>
<dbReference type="STRING" id="1121442.SAMN02745702_00739"/>
<evidence type="ECO:0000256" key="1">
    <source>
        <dbReference type="ARBA" id="ARBA00007557"/>
    </source>
</evidence>
<protein>
    <recommendedName>
        <fullName evidence="3">Protein FixA</fullName>
    </recommendedName>
</protein>
<keyword evidence="2" id="KW-0813">Transport</keyword>
<evidence type="ECO:0000313" key="5">
    <source>
        <dbReference type="EMBL" id="SKA67024.1"/>
    </source>
</evidence>
<dbReference type="Proteomes" id="UP000189733">
    <property type="component" value="Unassembled WGS sequence"/>
</dbReference>
<dbReference type="SMART" id="SM00893">
    <property type="entry name" value="ETF"/>
    <property type="match status" value="1"/>
</dbReference>
<organism evidence="5 6">
    <name type="scientific">Desulfobaculum bizertense DSM 18034</name>
    <dbReference type="NCBI Taxonomy" id="1121442"/>
    <lineage>
        <taxon>Bacteria</taxon>
        <taxon>Pseudomonadati</taxon>
        <taxon>Thermodesulfobacteriota</taxon>
        <taxon>Desulfovibrionia</taxon>
        <taxon>Desulfovibrionales</taxon>
        <taxon>Desulfovibrionaceae</taxon>
        <taxon>Desulfobaculum</taxon>
    </lineage>
</organism>